<evidence type="ECO:0000256" key="1">
    <source>
        <dbReference type="RuleBase" id="RU363044"/>
    </source>
</evidence>
<dbReference type="GO" id="GO:0016787">
    <property type="term" value="F:hydrolase activity"/>
    <property type="evidence" value="ECO:0007669"/>
    <property type="project" value="UniProtKB-KW"/>
</dbReference>
<protein>
    <recommendedName>
        <fullName evidence="1">ATP-dependent DNA helicase</fullName>
        <ecNumber evidence="1">5.6.2.3</ecNumber>
    </recommendedName>
</protein>
<keyword evidence="1" id="KW-0067">ATP-binding</keyword>
<keyword evidence="3" id="KW-1185">Reference proteome</keyword>
<gene>
    <name evidence="4" type="primary">LOC115229289</name>
</gene>
<evidence type="ECO:0000259" key="2">
    <source>
        <dbReference type="Pfam" id="PF05970"/>
    </source>
</evidence>
<dbReference type="InterPro" id="IPR010285">
    <property type="entry name" value="DNA_helicase_pif1-like_DEAD"/>
</dbReference>
<dbReference type="GO" id="GO:0000723">
    <property type="term" value="P:telomere maintenance"/>
    <property type="evidence" value="ECO:0007669"/>
    <property type="project" value="InterPro"/>
</dbReference>
<reference evidence="4" key="1">
    <citation type="submission" date="2025-08" db="UniProtKB">
        <authorList>
            <consortium name="RefSeq"/>
        </authorList>
    </citation>
    <scope>IDENTIFICATION</scope>
</reference>
<comment type="catalytic activity">
    <reaction evidence="1">
        <text>ATP + H2O = ADP + phosphate + H(+)</text>
        <dbReference type="Rhea" id="RHEA:13065"/>
        <dbReference type="ChEBI" id="CHEBI:15377"/>
        <dbReference type="ChEBI" id="CHEBI:15378"/>
        <dbReference type="ChEBI" id="CHEBI:30616"/>
        <dbReference type="ChEBI" id="CHEBI:43474"/>
        <dbReference type="ChEBI" id="CHEBI:456216"/>
        <dbReference type="EC" id="5.6.2.3"/>
    </reaction>
</comment>
<feature type="domain" description="DNA helicase Pif1-like DEAD-box helicase" evidence="2">
    <location>
        <begin position="1"/>
        <end position="81"/>
    </location>
</feature>
<sequence>MAHKAAFKALDWSFRDIRDCQEPMGGVMFLLSGDFRQTLPVIPKGKRADKVAACLKASQLWHYIRKLTLSTNMKAQLQGDETSAGFIAANLLLGGGKVPLDGDGAVDLTGIYRCSKSIVELWTSVFPKLEKNCTNQEWLCECAVLASENYIVGNIMLCLPGNLDSMADSDEVVNYPTKFLNSLGLPDCHHTYCNLRKKSL</sequence>
<dbReference type="GO" id="GO:0006281">
    <property type="term" value="P:DNA repair"/>
    <property type="evidence" value="ECO:0007669"/>
    <property type="project" value="UniProtKB-KW"/>
</dbReference>
<keyword evidence="1" id="KW-0234">DNA repair</keyword>
<dbReference type="GO" id="GO:0006310">
    <property type="term" value="P:DNA recombination"/>
    <property type="evidence" value="ECO:0007669"/>
    <property type="project" value="UniProtKB-KW"/>
</dbReference>
<keyword evidence="1" id="KW-0233">DNA recombination</keyword>
<dbReference type="PANTHER" id="PTHR10492:SF94">
    <property type="entry name" value="ATP-DEPENDENT DNA HELICASE"/>
    <property type="match status" value="1"/>
</dbReference>
<dbReference type="GO" id="GO:0043139">
    <property type="term" value="F:5'-3' DNA helicase activity"/>
    <property type="evidence" value="ECO:0007669"/>
    <property type="project" value="UniProtKB-EC"/>
</dbReference>
<dbReference type="PANTHER" id="PTHR10492">
    <property type="match status" value="1"/>
</dbReference>
<dbReference type="EC" id="5.6.2.3" evidence="1"/>
<comment type="similarity">
    <text evidence="1">Belongs to the helicase family.</text>
</comment>
<evidence type="ECO:0000313" key="3">
    <source>
        <dbReference type="Proteomes" id="UP000515154"/>
    </source>
</evidence>
<proteinExistence type="inferred from homology"/>
<dbReference type="Pfam" id="PF05970">
    <property type="entry name" value="PIF1"/>
    <property type="match status" value="1"/>
</dbReference>
<dbReference type="GO" id="GO:0005524">
    <property type="term" value="F:ATP binding"/>
    <property type="evidence" value="ECO:0007669"/>
    <property type="project" value="UniProtKB-KW"/>
</dbReference>
<dbReference type="AlphaFoldDB" id="A0A6P7TTB5"/>
<dbReference type="Proteomes" id="UP000515154">
    <property type="component" value="Unplaced"/>
</dbReference>
<name>A0A6P7TTB5_9MOLL</name>
<keyword evidence="1" id="KW-0227">DNA damage</keyword>
<dbReference type="KEGG" id="osn:115229289"/>
<evidence type="ECO:0000313" key="4">
    <source>
        <dbReference type="RefSeq" id="XP_029655529.1"/>
    </source>
</evidence>
<keyword evidence="1" id="KW-0547">Nucleotide-binding</keyword>
<keyword evidence="1" id="KW-0378">Hydrolase</keyword>
<organism evidence="3 4">
    <name type="scientific">Octopus sinensis</name>
    <name type="common">East Asian common octopus</name>
    <dbReference type="NCBI Taxonomy" id="2607531"/>
    <lineage>
        <taxon>Eukaryota</taxon>
        <taxon>Metazoa</taxon>
        <taxon>Spiralia</taxon>
        <taxon>Lophotrochozoa</taxon>
        <taxon>Mollusca</taxon>
        <taxon>Cephalopoda</taxon>
        <taxon>Coleoidea</taxon>
        <taxon>Octopodiformes</taxon>
        <taxon>Octopoda</taxon>
        <taxon>Incirrata</taxon>
        <taxon>Octopodidae</taxon>
        <taxon>Octopus</taxon>
    </lineage>
</organism>
<comment type="cofactor">
    <cofactor evidence="1">
        <name>Mg(2+)</name>
        <dbReference type="ChEBI" id="CHEBI:18420"/>
    </cofactor>
</comment>
<keyword evidence="1" id="KW-0347">Helicase</keyword>
<accession>A0A6P7TTB5</accession>
<dbReference type="RefSeq" id="XP_029655529.1">
    <property type="nucleotide sequence ID" value="XM_029799669.1"/>
</dbReference>